<reference evidence="1 2" key="1">
    <citation type="submission" date="2022-01" db="EMBL/GenBank/DDBJ databases">
        <authorList>
            <person name="Xiong W."/>
            <person name="Schranz E."/>
        </authorList>
    </citation>
    <scope>NUCLEOTIDE SEQUENCE [LARGE SCALE GENOMIC DNA]</scope>
</reference>
<protein>
    <submittedName>
        <fullName evidence="1">Uncharacterized protein</fullName>
    </submittedName>
</protein>
<dbReference type="EMBL" id="CAKMRJ010005745">
    <property type="protein sequence ID" value="CAH1451271.1"/>
    <property type="molecule type" value="Genomic_DNA"/>
</dbReference>
<dbReference type="AlphaFoldDB" id="A0AAU9PLR8"/>
<gene>
    <name evidence="1" type="ORF">LVIROSA_LOCUS36638</name>
</gene>
<organism evidence="1 2">
    <name type="scientific">Lactuca virosa</name>
    <dbReference type="NCBI Taxonomy" id="75947"/>
    <lineage>
        <taxon>Eukaryota</taxon>
        <taxon>Viridiplantae</taxon>
        <taxon>Streptophyta</taxon>
        <taxon>Embryophyta</taxon>
        <taxon>Tracheophyta</taxon>
        <taxon>Spermatophyta</taxon>
        <taxon>Magnoliopsida</taxon>
        <taxon>eudicotyledons</taxon>
        <taxon>Gunneridae</taxon>
        <taxon>Pentapetalae</taxon>
        <taxon>asterids</taxon>
        <taxon>campanulids</taxon>
        <taxon>Asterales</taxon>
        <taxon>Asteraceae</taxon>
        <taxon>Cichorioideae</taxon>
        <taxon>Cichorieae</taxon>
        <taxon>Lactucinae</taxon>
        <taxon>Lactuca</taxon>
    </lineage>
</organism>
<comment type="caution">
    <text evidence="1">The sequence shown here is derived from an EMBL/GenBank/DDBJ whole genome shotgun (WGS) entry which is preliminary data.</text>
</comment>
<keyword evidence="2" id="KW-1185">Reference proteome</keyword>
<dbReference type="Proteomes" id="UP001157418">
    <property type="component" value="Unassembled WGS sequence"/>
</dbReference>
<name>A0AAU9PLR8_9ASTR</name>
<sequence>MQSYHKNVPSSRVIYRLNDAMDIISHRLLKEQGFYCKRINEEECPMIISPIKIQIPVRMLKAISFGPFIYAIEAKKQVLSLETFRVWDIFLANILLLCIKGCSPNCKNAN</sequence>
<proteinExistence type="predicted"/>
<evidence type="ECO:0000313" key="2">
    <source>
        <dbReference type="Proteomes" id="UP001157418"/>
    </source>
</evidence>
<evidence type="ECO:0000313" key="1">
    <source>
        <dbReference type="EMBL" id="CAH1451271.1"/>
    </source>
</evidence>
<accession>A0AAU9PLR8</accession>